<organism evidence="1 2">
    <name type="scientific">Aspergillus versicolor CBS 583.65</name>
    <dbReference type="NCBI Taxonomy" id="1036611"/>
    <lineage>
        <taxon>Eukaryota</taxon>
        <taxon>Fungi</taxon>
        <taxon>Dikarya</taxon>
        <taxon>Ascomycota</taxon>
        <taxon>Pezizomycotina</taxon>
        <taxon>Eurotiomycetes</taxon>
        <taxon>Eurotiomycetidae</taxon>
        <taxon>Eurotiales</taxon>
        <taxon>Aspergillaceae</taxon>
        <taxon>Aspergillus</taxon>
        <taxon>Aspergillus subgen. Nidulantes</taxon>
    </lineage>
</organism>
<name>A0A1L9PRM8_ASPVE</name>
<dbReference type="AlphaFoldDB" id="A0A1L9PRM8"/>
<protein>
    <submittedName>
        <fullName evidence="1">Uncharacterized protein</fullName>
    </submittedName>
</protein>
<proteinExistence type="predicted"/>
<accession>A0A1L9PRM8</accession>
<dbReference type="RefSeq" id="XP_040669847.1">
    <property type="nucleotide sequence ID" value="XM_040812843.1"/>
</dbReference>
<dbReference type="EMBL" id="KV878131">
    <property type="protein sequence ID" value="OJJ04085.1"/>
    <property type="molecule type" value="Genomic_DNA"/>
</dbReference>
<sequence>MLWQRGLRCPVLCTSAINPSRSRLDPSSHQSSPTIIGDDDHIAWCCYLFCFIEQGAKAKCRSKIGEYGIGAFNMSLLVQISWDV</sequence>
<dbReference type="GeneID" id="63728354"/>
<reference evidence="2" key="1">
    <citation type="journal article" date="2017" name="Genome Biol.">
        <title>Comparative genomics reveals high biological diversity and specific adaptations in the industrially and medically important fungal genus Aspergillus.</title>
        <authorList>
            <person name="de Vries R.P."/>
            <person name="Riley R."/>
            <person name="Wiebenga A."/>
            <person name="Aguilar-Osorio G."/>
            <person name="Amillis S."/>
            <person name="Uchima C.A."/>
            <person name="Anderluh G."/>
            <person name="Asadollahi M."/>
            <person name="Askin M."/>
            <person name="Barry K."/>
            <person name="Battaglia E."/>
            <person name="Bayram O."/>
            <person name="Benocci T."/>
            <person name="Braus-Stromeyer S.A."/>
            <person name="Caldana C."/>
            <person name="Canovas D."/>
            <person name="Cerqueira G.C."/>
            <person name="Chen F."/>
            <person name="Chen W."/>
            <person name="Choi C."/>
            <person name="Clum A."/>
            <person name="Dos Santos R.A."/>
            <person name="Damasio A.R."/>
            <person name="Diallinas G."/>
            <person name="Emri T."/>
            <person name="Fekete E."/>
            <person name="Flipphi M."/>
            <person name="Freyberg S."/>
            <person name="Gallo A."/>
            <person name="Gournas C."/>
            <person name="Habgood R."/>
            <person name="Hainaut M."/>
            <person name="Harispe M.L."/>
            <person name="Henrissat B."/>
            <person name="Hilden K.S."/>
            <person name="Hope R."/>
            <person name="Hossain A."/>
            <person name="Karabika E."/>
            <person name="Karaffa L."/>
            <person name="Karanyi Z."/>
            <person name="Krasevec N."/>
            <person name="Kuo A."/>
            <person name="Kusch H."/>
            <person name="LaButti K."/>
            <person name="Lagendijk E.L."/>
            <person name="Lapidus A."/>
            <person name="Levasseur A."/>
            <person name="Lindquist E."/>
            <person name="Lipzen A."/>
            <person name="Logrieco A.F."/>
            <person name="MacCabe A."/>
            <person name="Maekelae M.R."/>
            <person name="Malavazi I."/>
            <person name="Melin P."/>
            <person name="Meyer V."/>
            <person name="Mielnichuk N."/>
            <person name="Miskei M."/>
            <person name="Molnar A.P."/>
            <person name="Mule G."/>
            <person name="Ngan C.Y."/>
            <person name="Orejas M."/>
            <person name="Orosz E."/>
            <person name="Ouedraogo J.P."/>
            <person name="Overkamp K.M."/>
            <person name="Park H.-S."/>
            <person name="Perrone G."/>
            <person name="Piumi F."/>
            <person name="Punt P.J."/>
            <person name="Ram A.F."/>
            <person name="Ramon A."/>
            <person name="Rauscher S."/>
            <person name="Record E."/>
            <person name="Riano-Pachon D.M."/>
            <person name="Robert V."/>
            <person name="Roehrig J."/>
            <person name="Ruller R."/>
            <person name="Salamov A."/>
            <person name="Salih N.S."/>
            <person name="Samson R.A."/>
            <person name="Sandor E."/>
            <person name="Sanguinetti M."/>
            <person name="Schuetze T."/>
            <person name="Sepcic K."/>
            <person name="Shelest E."/>
            <person name="Sherlock G."/>
            <person name="Sophianopoulou V."/>
            <person name="Squina F.M."/>
            <person name="Sun H."/>
            <person name="Susca A."/>
            <person name="Todd R.B."/>
            <person name="Tsang A."/>
            <person name="Unkles S.E."/>
            <person name="van de Wiele N."/>
            <person name="van Rossen-Uffink D."/>
            <person name="Oliveira J.V."/>
            <person name="Vesth T.C."/>
            <person name="Visser J."/>
            <person name="Yu J.-H."/>
            <person name="Zhou M."/>
            <person name="Andersen M.R."/>
            <person name="Archer D.B."/>
            <person name="Baker S.E."/>
            <person name="Benoit I."/>
            <person name="Brakhage A.A."/>
            <person name="Braus G.H."/>
            <person name="Fischer R."/>
            <person name="Frisvad J.C."/>
            <person name="Goldman G.H."/>
            <person name="Houbraken J."/>
            <person name="Oakley B."/>
            <person name="Pocsi I."/>
            <person name="Scazzocchio C."/>
            <person name="Seiboth B."/>
            <person name="vanKuyk P.A."/>
            <person name="Wortman J."/>
            <person name="Dyer P.S."/>
            <person name="Grigoriev I.V."/>
        </authorList>
    </citation>
    <scope>NUCLEOTIDE SEQUENCE [LARGE SCALE GENOMIC DNA]</scope>
    <source>
        <strain evidence="2">CBS 583.65</strain>
    </source>
</reference>
<evidence type="ECO:0000313" key="2">
    <source>
        <dbReference type="Proteomes" id="UP000184073"/>
    </source>
</evidence>
<dbReference type="Proteomes" id="UP000184073">
    <property type="component" value="Unassembled WGS sequence"/>
</dbReference>
<dbReference type="VEuPathDB" id="FungiDB:ASPVEDRAFT_43537"/>
<keyword evidence="2" id="KW-1185">Reference proteome</keyword>
<evidence type="ECO:0000313" key="1">
    <source>
        <dbReference type="EMBL" id="OJJ04085.1"/>
    </source>
</evidence>
<feature type="non-terminal residue" evidence="1">
    <location>
        <position position="84"/>
    </location>
</feature>
<gene>
    <name evidence="1" type="ORF">ASPVEDRAFT_43537</name>
</gene>